<evidence type="ECO:0000313" key="2">
    <source>
        <dbReference type="Proteomes" id="UP000310200"/>
    </source>
</evidence>
<evidence type="ECO:0000313" key="1">
    <source>
        <dbReference type="EMBL" id="TGZ49149.1"/>
    </source>
</evidence>
<reference evidence="1 2" key="1">
    <citation type="journal article" date="2019" name="Philos. Trans. R. Soc. Lond., B, Biol. Sci.">
        <title>Ant behaviour and brain gene expression of defending hosts depend on the ecological success of the intruding social parasite.</title>
        <authorList>
            <person name="Kaur R."/>
            <person name="Stoldt M."/>
            <person name="Jongepier E."/>
            <person name="Feldmeyer B."/>
            <person name="Menzel F."/>
            <person name="Bornberg-Bauer E."/>
            <person name="Foitzik S."/>
        </authorList>
    </citation>
    <scope>NUCLEOTIDE SEQUENCE [LARGE SCALE GENOMIC DNA]</scope>
    <source>
        <tissue evidence="1">Whole body</tissue>
    </source>
</reference>
<keyword evidence="2" id="KW-1185">Reference proteome</keyword>
<proteinExistence type="predicted"/>
<dbReference type="EMBL" id="QBLH01002215">
    <property type="protein sequence ID" value="TGZ49149.1"/>
    <property type="molecule type" value="Genomic_DNA"/>
</dbReference>
<dbReference type="Proteomes" id="UP000310200">
    <property type="component" value="Unassembled WGS sequence"/>
</dbReference>
<name>A0A4S2KME6_9HYME</name>
<comment type="caution">
    <text evidence="1">The sequence shown here is derived from an EMBL/GenBank/DDBJ whole genome shotgun (WGS) entry which is preliminary data.</text>
</comment>
<accession>A0A4S2KME6</accession>
<organism evidence="1 2">
    <name type="scientific">Temnothorax longispinosus</name>
    <dbReference type="NCBI Taxonomy" id="300112"/>
    <lineage>
        <taxon>Eukaryota</taxon>
        <taxon>Metazoa</taxon>
        <taxon>Ecdysozoa</taxon>
        <taxon>Arthropoda</taxon>
        <taxon>Hexapoda</taxon>
        <taxon>Insecta</taxon>
        <taxon>Pterygota</taxon>
        <taxon>Neoptera</taxon>
        <taxon>Endopterygota</taxon>
        <taxon>Hymenoptera</taxon>
        <taxon>Apocrita</taxon>
        <taxon>Aculeata</taxon>
        <taxon>Formicoidea</taxon>
        <taxon>Formicidae</taxon>
        <taxon>Myrmicinae</taxon>
        <taxon>Temnothorax</taxon>
    </lineage>
</organism>
<dbReference type="AlphaFoldDB" id="A0A4S2KME6"/>
<feature type="non-terminal residue" evidence="1">
    <location>
        <position position="1"/>
    </location>
</feature>
<gene>
    <name evidence="1" type="ORF">DBV15_09509</name>
</gene>
<sequence length="154" mass="18084">CSRDLTCLHELLRNSGAINVPGNEYQRHAAHEGQQEDFEQLQLKIVEREQCYQLVKEFAELQRRLVIEDDDVAEIKVRPRTRILTCAAHHMRKRFLEEKLIFHVHSSQSRRLSRCRSNRTTGAAHDSRNIKSMESHKFPVITPIYGTIRRPRLS</sequence>
<protein>
    <submittedName>
        <fullName evidence="1">Uncharacterized protein</fullName>
    </submittedName>
</protein>